<protein>
    <submittedName>
        <fullName evidence="5">LacI family transcriptional regulator</fullName>
    </submittedName>
</protein>
<dbReference type="PROSITE" id="PS00356">
    <property type="entry name" value="HTH_LACI_1"/>
    <property type="match status" value="1"/>
</dbReference>
<dbReference type="InterPro" id="IPR001761">
    <property type="entry name" value="Peripla_BP/Lac1_sug-bd_dom"/>
</dbReference>
<dbReference type="PROSITE" id="PS50932">
    <property type="entry name" value="HTH_LACI_2"/>
    <property type="match status" value="1"/>
</dbReference>
<dbReference type="PANTHER" id="PTHR30146:SF154">
    <property type="entry name" value="TRANSCRIPTION REGULATOR, MEMBER OF GALR FAMILY"/>
    <property type="match status" value="1"/>
</dbReference>
<dbReference type="RefSeq" id="WP_132383529.1">
    <property type="nucleotide sequence ID" value="NZ_DAISCH010000090.1"/>
</dbReference>
<dbReference type="SUPFAM" id="SSF53822">
    <property type="entry name" value="Periplasmic binding protein-like I"/>
    <property type="match status" value="1"/>
</dbReference>
<name>A0A4R3K1A6_9FIRM</name>
<dbReference type="InterPro" id="IPR010982">
    <property type="entry name" value="Lambda_DNA-bd_dom_sf"/>
</dbReference>
<dbReference type="GO" id="GO:0003700">
    <property type="term" value="F:DNA-binding transcription factor activity"/>
    <property type="evidence" value="ECO:0007669"/>
    <property type="project" value="TreeGrafter"/>
</dbReference>
<dbReference type="CDD" id="cd06267">
    <property type="entry name" value="PBP1_LacI_sugar_binding-like"/>
    <property type="match status" value="1"/>
</dbReference>
<gene>
    <name evidence="5" type="ORF">EDD59_13216</name>
</gene>
<dbReference type="Pfam" id="PF13416">
    <property type="entry name" value="SBP_bac_8"/>
    <property type="match status" value="1"/>
</dbReference>
<organism evidence="5 6">
    <name type="scientific">Muricomes intestini</name>
    <dbReference type="NCBI Taxonomy" id="1796634"/>
    <lineage>
        <taxon>Bacteria</taxon>
        <taxon>Bacillati</taxon>
        <taxon>Bacillota</taxon>
        <taxon>Clostridia</taxon>
        <taxon>Lachnospirales</taxon>
        <taxon>Lachnospiraceae</taxon>
        <taxon>Muricomes</taxon>
    </lineage>
</organism>
<dbReference type="InterPro" id="IPR000843">
    <property type="entry name" value="HTH_LacI"/>
</dbReference>
<comment type="caution">
    <text evidence="5">The sequence shown here is derived from an EMBL/GenBank/DDBJ whole genome shotgun (WGS) entry which is preliminary data.</text>
</comment>
<dbReference type="InterPro" id="IPR028082">
    <property type="entry name" value="Peripla_BP_I"/>
</dbReference>
<dbReference type="Proteomes" id="UP000295726">
    <property type="component" value="Unassembled WGS sequence"/>
</dbReference>
<dbReference type="Gene3D" id="1.10.260.40">
    <property type="entry name" value="lambda repressor-like DNA-binding domains"/>
    <property type="match status" value="1"/>
</dbReference>
<dbReference type="CDD" id="cd01392">
    <property type="entry name" value="HTH_LacI"/>
    <property type="match status" value="1"/>
</dbReference>
<dbReference type="Gene3D" id="3.40.50.2300">
    <property type="match status" value="2"/>
</dbReference>
<evidence type="ECO:0000256" key="3">
    <source>
        <dbReference type="ARBA" id="ARBA00023163"/>
    </source>
</evidence>
<keyword evidence="6" id="KW-1185">Reference proteome</keyword>
<dbReference type="PANTHER" id="PTHR30146">
    <property type="entry name" value="LACI-RELATED TRANSCRIPTIONAL REPRESSOR"/>
    <property type="match status" value="1"/>
</dbReference>
<evidence type="ECO:0000313" key="6">
    <source>
        <dbReference type="Proteomes" id="UP000295726"/>
    </source>
</evidence>
<keyword evidence="3" id="KW-0804">Transcription</keyword>
<dbReference type="SUPFAM" id="SSF53850">
    <property type="entry name" value="Periplasmic binding protein-like II"/>
    <property type="match status" value="1"/>
</dbReference>
<dbReference type="InterPro" id="IPR006059">
    <property type="entry name" value="SBP"/>
</dbReference>
<dbReference type="SMART" id="SM00354">
    <property type="entry name" value="HTH_LACI"/>
    <property type="match status" value="1"/>
</dbReference>
<dbReference type="GO" id="GO:0000976">
    <property type="term" value="F:transcription cis-regulatory region binding"/>
    <property type="evidence" value="ECO:0007669"/>
    <property type="project" value="TreeGrafter"/>
</dbReference>
<dbReference type="Gene3D" id="3.40.190.10">
    <property type="entry name" value="Periplasmic binding protein-like II"/>
    <property type="match status" value="2"/>
</dbReference>
<dbReference type="SUPFAM" id="SSF47413">
    <property type="entry name" value="lambda repressor-like DNA-binding domains"/>
    <property type="match status" value="1"/>
</dbReference>
<feature type="domain" description="HTH lacI-type" evidence="4">
    <location>
        <begin position="2"/>
        <end position="56"/>
    </location>
</feature>
<evidence type="ECO:0000313" key="5">
    <source>
        <dbReference type="EMBL" id="TCS75023.1"/>
    </source>
</evidence>
<keyword evidence="1" id="KW-0805">Transcription regulation</keyword>
<dbReference type="PRINTS" id="PR00036">
    <property type="entry name" value="HTHLACI"/>
</dbReference>
<keyword evidence="2" id="KW-0238">DNA-binding</keyword>
<dbReference type="AlphaFoldDB" id="A0A4R3K1A6"/>
<dbReference type="OrthoDB" id="9770625at2"/>
<dbReference type="Pfam" id="PF00356">
    <property type="entry name" value="LacI"/>
    <property type="match status" value="1"/>
</dbReference>
<evidence type="ECO:0000259" key="4">
    <source>
        <dbReference type="PROSITE" id="PS50932"/>
    </source>
</evidence>
<sequence length="755" mass="86067">MSTIKDVAKLAGVSIATVSNYLNQTKPVSKELSKKIQYAVSELHYSQNQNAKTLKTKLGTDIGIVLPSLNDSYYVQLFQGIKTFFQNTDYYMNLAFSEDIPEFEDNIVHNLLKKQICGLILVSCQPDNWKFYYDNFTSQDIPLVLIDRNIHSLDTNFVSFDNRVLLRDMVDSLLENGYHDIYLMSGPRKFVCEADCIRGFCDSYKNHGLDPSDKFLIKTDMSKEDAFRKTTKLIRALMPDAIVTTSESLAAGIIEGITILGYTIENIPVFTLGEEHWNLHTHSFASSSAVRPAMKLGQLASKLLMEQLQSPLTKETERIILSGRRLSSIPNRSPANSKAHFLEKKSLPSQSIRVLMLDTPQVHSILGLLRNFKNRTGITADVTILPHHRLYETILEKHQSDKETPYDVIMYDIPWMPSLAAEHILEDITDEMNSLDTGIFLQNSLKYYSVFNGRYYGIPFMYAPQIFYYRKDLFEDSVLKGEYERENNISLRPPVTLKEFNTIADFFTNKTSAIKYGMSIPTAYSECLTPEIYMRLRSFGGSLFDSSGQVCLDSEQSLKAYINFIRSIQSAKPDYRIATDTSAVQDFLSGETAMLISYPSFLTDVTDLRKSSMIGSIGYHLIPGHSPLLGGWSLGISSHSKHKDTAFQFLKWTCDEQVANYFTLLGGQPAINSVYTNDELTELYPWLPLYHSIYKYTKPTIPPKLSNNRVVPQYEIDEIVCKWIYKLLETKLEVQEALLNTHQELSQLVEKYLQK</sequence>
<evidence type="ECO:0000256" key="2">
    <source>
        <dbReference type="ARBA" id="ARBA00023125"/>
    </source>
</evidence>
<reference evidence="5 6" key="1">
    <citation type="submission" date="2019-03" db="EMBL/GenBank/DDBJ databases">
        <title>Genomic Encyclopedia of Type Strains, Phase IV (KMG-IV): sequencing the most valuable type-strain genomes for metagenomic binning, comparative biology and taxonomic classification.</title>
        <authorList>
            <person name="Goeker M."/>
        </authorList>
    </citation>
    <scope>NUCLEOTIDE SEQUENCE [LARGE SCALE GENOMIC DNA]</scope>
    <source>
        <strain evidence="5 6">DSM 29489</strain>
    </source>
</reference>
<proteinExistence type="predicted"/>
<dbReference type="Pfam" id="PF00532">
    <property type="entry name" value="Peripla_BP_1"/>
    <property type="match status" value="1"/>
</dbReference>
<evidence type="ECO:0000256" key="1">
    <source>
        <dbReference type="ARBA" id="ARBA00023015"/>
    </source>
</evidence>
<dbReference type="EMBL" id="SLZZ01000032">
    <property type="protein sequence ID" value="TCS75023.1"/>
    <property type="molecule type" value="Genomic_DNA"/>
</dbReference>
<accession>A0A4R3K1A6</accession>